<name>A0A4V3CW94_9HYPH</name>
<proteinExistence type="predicted"/>
<gene>
    <name evidence="2" type="ORF">EDD54_2311</name>
</gene>
<evidence type="ECO:0000256" key="1">
    <source>
        <dbReference type="SAM" id="MobiDB-lite"/>
    </source>
</evidence>
<dbReference type="AlphaFoldDB" id="A0A4V3CW94"/>
<dbReference type="Proteomes" id="UP000294547">
    <property type="component" value="Unassembled WGS sequence"/>
</dbReference>
<protein>
    <recommendedName>
        <fullName evidence="4">DUF2946 family protein</fullName>
    </recommendedName>
</protein>
<dbReference type="RefSeq" id="WP_126541306.1">
    <property type="nucleotide sequence ID" value="NZ_BSPM01000004.1"/>
</dbReference>
<keyword evidence="3" id="KW-1185">Reference proteome</keyword>
<dbReference type="InterPro" id="IPR021333">
    <property type="entry name" value="DUF2946"/>
</dbReference>
<accession>A0A4V3CW94</accession>
<feature type="region of interest" description="Disordered" evidence="1">
    <location>
        <begin position="97"/>
        <end position="120"/>
    </location>
</feature>
<dbReference type="EMBL" id="SNXY01000007">
    <property type="protein sequence ID" value="TDP85458.1"/>
    <property type="molecule type" value="Genomic_DNA"/>
</dbReference>
<comment type="caution">
    <text evidence="2">The sequence shown here is derived from an EMBL/GenBank/DDBJ whole genome shotgun (WGS) entry which is preliminary data.</text>
</comment>
<dbReference type="OrthoDB" id="8246296at2"/>
<evidence type="ECO:0000313" key="2">
    <source>
        <dbReference type="EMBL" id="TDP85458.1"/>
    </source>
</evidence>
<evidence type="ECO:0000313" key="3">
    <source>
        <dbReference type="Proteomes" id="UP000294547"/>
    </source>
</evidence>
<organism evidence="2 3">
    <name type="scientific">Oharaeibacter diazotrophicus</name>
    <dbReference type="NCBI Taxonomy" id="1920512"/>
    <lineage>
        <taxon>Bacteria</taxon>
        <taxon>Pseudomonadati</taxon>
        <taxon>Pseudomonadota</taxon>
        <taxon>Alphaproteobacteria</taxon>
        <taxon>Hyphomicrobiales</taxon>
        <taxon>Pleomorphomonadaceae</taxon>
        <taxon>Oharaeibacter</taxon>
    </lineage>
</organism>
<sequence>MGAALGQGCRMWATILVVYALLLAGLAPALAASIGDPGAGVICTEASSGDHRAPGDLVGHGAACCILCHAVQAPAAPVAETVAAAPLHREAPVFAAVAETPPPRGPPGAAPQSPRAPPFA</sequence>
<evidence type="ECO:0008006" key="4">
    <source>
        <dbReference type="Google" id="ProtNLM"/>
    </source>
</evidence>
<feature type="compositionally biased region" description="Pro residues" evidence="1">
    <location>
        <begin position="100"/>
        <end position="120"/>
    </location>
</feature>
<dbReference type="Pfam" id="PF11162">
    <property type="entry name" value="DUF2946"/>
    <property type="match status" value="1"/>
</dbReference>
<reference evidence="2 3" key="1">
    <citation type="submission" date="2019-03" db="EMBL/GenBank/DDBJ databases">
        <title>Genomic Encyclopedia of Type Strains, Phase IV (KMG-IV): sequencing the most valuable type-strain genomes for metagenomic binning, comparative biology and taxonomic classification.</title>
        <authorList>
            <person name="Goeker M."/>
        </authorList>
    </citation>
    <scope>NUCLEOTIDE SEQUENCE [LARGE SCALE GENOMIC DNA]</scope>
    <source>
        <strain evidence="2 3">DSM 102969</strain>
    </source>
</reference>